<dbReference type="OMA" id="ENMPGWK"/>
<evidence type="ECO:0000256" key="11">
    <source>
        <dbReference type="ARBA" id="ARBA00041018"/>
    </source>
</evidence>
<keyword evidence="7 16" id="KW-0547">Nucleotide-binding</keyword>
<evidence type="ECO:0000313" key="19">
    <source>
        <dbReference type="EMBL" id="KAA8905518.1"/>
    </source>
</evidence>
<evidence type="ECO:0000256" key="14">
    <source>
        <dbReference type="ARBA" id="ARBA00049280"/>
    </source>
</evidence>
<proteinExistence type="inferred from homology"/>
<dbReference type="EC" id="2.7.11.23" evidence="3"/>
<dbReference type="EC" id="2.7.11.22" evidence="4"/>
<dbReference type="VEuPathDB" id="FungiDB:DIURU_001463"/>
<dbReference type="InterPro" id="IPR017441">
    <property type="entry name" value="Protein_kinase_ATP_BS"/>
</dbReference>
<evidence type="ECO:0000256" key="5">
    <source>
        <dbReference type="ARBA" id="ARBA00022527"/>
    </source>
</evidence>
<dbReference type="Gene3D" id="1.10.510.10">
    <property type="entry name" value="Transferase(Phosphotransferase) domain 1"/>
    <property type="match status" value="1"/>
</dbReference>
<gene>
    <name evidence="19" type="ORF">DIURU_001463</name>
</gene>
<feature type="compositionally biased region" description="Basic and acidic residues" evidence="17">
    <location>
        <begin position="477"/>
        <end position="489"/>
    </location>
</feature>
<evidence type="ECO:0000256" key="10">
    <source>
        <dbReference type="ARBA" id="ARBA00023242"/>
    </source>
</evidence>
<reference evidence="19 20" key="1">
    <citation type="submission" date="2019-07" db="EMBL/GenBank/DDBJ databases">
        <title>Genome assembly of two rare yeast pathogens: Diutina rugosa and Trichomonascus ciferrii.</title>
        <authorList>
            <person name="Mixao V."/>
            <person name="Saus E."/>
            <person name="Hansen A."/>
            <person name="Lass-Flor C."/>
            <person name="Gabaldon T."/>
        </authorList>
    </citation>
    <scope>NUCLEOTIDE SEQUENCE [LARGE SCALE GENOMIC DNA]</scope>
    <source>
        <strain evidence="19 20">CBS 613</strain>
    </source>
</reference>
<dbReference type="GO" id="GO:0005524">
    <property type="term" value="F:ATP binding"/>
    <property type="evidence" value="ECO:0007669"/>
    <property type="project" value="UniProtKB-UniRule"/>
</dbReference>
<keyword evidence="20" id="KW-1185">Reference proteome</keyword>
<evidence type="ECO:0000256" key="2">
    <source>
        <dbReference type="ARBA" id="ARBA00006485"/>
    </source>
</evidence>
<dbReference type="SUPFAM" id="SSF56112">
    <property type="entry name" value="Protein kinase-like (PK-like)"/>
    <property type="match status" value="1"/>
</dbReference>
<evidence type="ECO:0000256" key="1">
    <source>
        <dbReference type="ARBA" id="ARBA00004123"/>
    </source>
</evidence>
<dbReference type="FunFam" id="1.10.510.10:FF:000415">
    <property type="entry name" value="CMGC/CDK/CRK7 protein kinase, variant"/>
    <property type="match status" value="1"/>
</dbReference>
<feature type="compositionally biased region" description="Basic and acidic residues" evidence="17">
    <location>
        <begin position="415"/>
        <end position="439"/>
    </location>
</feature>
<evidence type="ECO:0000259" key="18">
    <source>
        <dbReference type="PROSITE" id="PS50011"/>
    </source>
</evidence>
<evidence type="ECO:0000256" key="3">
    <source>
        <dbReference type="ARBA" id="ARBA00012409"/>
    </source>
</evidence>
<dbReference type="PROSITE" id="PS00108">
    <property type="entry name" value="PROTEIN_KINASE_ST"/>
    <property type="match status" value="1"/>
</dbReference>
<keyword evidence="5" id="KW-0723">Serine/threonine-protein kinase</keyword>
<evidence type="ECO:0000256" key="12">
    <source>
        <dbReference type="ARBA" id="ARBA00047811"/>
    </source>
</evidence>
<feature type="compositionally biased region" description="Acidic residues" evidence="17">
    <location>
        <begin position="490"/>
        <end position="500"/>
    </location>
</feature>
<dbReference type="Proteomes" id="UP000449547">
    <property type="component" value="Unassembled WGS sequence"/>
</dbReference>
<evidence type="ECO:0000256" key="7">
    <source>
        <dbReference type="ARBA" id="ARBA00022741"/>
    </source>
</evidence>
<dbReference type="AlphaFoldDB" id="A0A642UU62"/>
<accession>A0A642UU62</accession>
<dbReference type="InterPro" id="IPR050108">
    <property type="entry name" value="CDK"/>
</dbReference>
<comment type="caution">
    <text evidence="19">The sequence shown here is derived from an EMBL/GenBank/DDBJ whole genome shotgun (WGS) entry which is preliminary data.</text>
</comment>
<keyword evidence="10" id="KW-0539">Nucleus</keyword>
<feature type="domain" description="Protein kinase" evidence="18">
    <location>
        <begin position="24"/>
        <end position="328"/>
    </location>
</feature>
<dbReference type="GO" id="GO:0004693">
    <property type="term" value="F:cyclin-dependent protein serine/threonine kinase activity"/>
    <property type="evidence" value="ECO:0007669"/>
    <property type="project" value="UniProtKB-EC"/>
</dbReference>
<comment type="catalytic activity">
    <reaction evidence="12">
        <text>L-threonyl-[protein] + ATP = O-phospho-L-threonyl-[protein] + ADP + H(+)</text>
        <dbReference type="Rhea" id="RHEA:46608"/>
        <dbReference type="Rhea" id="RHEA-COMP:11060"/>
        <dbReference type="Rhea" id="RHEA-COMP:11605"/>
        <dbReference type="ChEBI" id="CHEBI:15378"/>
        <dbReference type="ChEBI" id="CHEBI:30013"/>
        <dbReference type="ChEBI" id="CHEBI:30616"/>
        <dbReference type="ChEBI" id="CHEBI:61977"/>
        <dbReference type="ChEBI" id="CHEBI:456216"/>
        <dbReference type="EC" id="2.7.11.22"/>
    </reaction>
</comment>
<dbReference type="GO" id="GO:0005634">
    <property type="term" value="C:nucleus"/>
    <property type="evidence" value="ECO:0007669"/>
    <property type="project" value="UniProtKB-SubCell"/>
</dbReference>
<dbReference type="PANTHER" id="PTHR24056">
    <property type="entry name" value="CELL DIVISION PROTEIN KINASE"/>
    <property type="match status" value="1"/>
</dbReference>
<comment type="similarity">
    <text evidence="2">Belongs to the protein kinase superfamily. CMGC Ser/Thr protein kinase family. CDC2/CDKX subfamily.</text>
</comment>
<evidence type="ECO:0000256" key="8">
    <source>
        <dbReference type="ARBA" id="ARBA00022777"/>
    </source>
</evidence>
<keyword evidence="6" id="KW-0808">Transferase</keyword>
<dbReference type="EMBL" id="SWFT01000046">
    <property type="protein sequence ID" value="KAA8905518.1"/>
    <property type="molecule type" value="Genomic_DNA"/>
</dbReference>
<dbReference type="Gene3D" id="3.30.200.20">
    <property type="entry name" value="Phosphorylase Kinase, domain 1"/>
    <property type="match status" value="1"/>
</dbReference>
<name>A0A642UU62_DIURU</name>
<evidence type="ECO:0000256" key="4">
    <source>
        <dbReference type="ARBA" id="ARBA00012425"/>
    </source>
</evidence>
<comment type="catalytic activity">
    <reaction evidence="13">
        <text>L-seryl-[protein] + ATP = O-phospho-L-seryl-[protein] + ADP + H(+)</text>
        <dbReference type="Rhea" id="RHEA:17989"/>
        <dbReference type="Rhea" id="RHEA-COMP:9863"/>
        <dbReference type="Rhea" id="RHEA-COMP:11604"/>
        <dbReference type="ChEBI" id="CHEBI:15378"/>
        <dbReference type="ChEBI" id="CHEBI:29999"/>
        <dbReference type="ChEBI" id="CHEBI:30616"/>
        <dbReference type="ChEBI" id="CHEBI:83421"/>
        <dbReference type="ChEBI" id="CHEBI:456216"/>
        <dbReference type="EC" id="2.7.11.22"/>
    </reaction>
</comment>
<dbReference type="Pfam" id="PF00069">
    <property type="entry name" value="Pkinase"/>
    <property type="match status" value="1"/>
</dbReference>
<evidence type="ECO:0000313" key="20">
    <source>
        <dbReference type="Proteomes" id="UP000449547"/>
    </source>
</evidence>
<sequence>MTQLRQRQVQPITATERMSRLKEYTVYSKLGQGTFGVVQKAKDSKGRMVALKQLLNHSAKEGFPITAMREITILKRLDHVNVLKIIDMIYDEPKVSNPSELVTTRGCFYTVSPYMSSDLVGLLENPKVHLELPHIKCILKQLLCGVDYLHHQHFLHRDIKAANILLDDHGVVKIADFGLARTYHGKPPGVGTGPGGGERAYTGLVMTRWYRAPELLLGEVKYTTAVDMWGVGCVFGELFTHKPILVGKSDAHQVQLVFQLCGPPTDWSGAVKLPNTAGYNVGLTCKRTLEARFDKLMPPDGVELLSQMLKLDPHKRITAREALSHKFFTTEPAVIEPHQLPKFEECHEIDKERFKKMARAPTVTSYKPLKPQPTTWGVAAAIARDTPTPEPTPLKSMPPSEPREMRGSSWGADGPSRKATPEIRKRTPEVSEGNSRDYQAKPSAPSTEASGIFMSRKRRVPPPAPAAKRAKPPSEASSKDNKSPTTKDGDDSEDIDLDDEDAMAKILDS</sequence>
<evidence type="ECO:0000256" key="17">
    <source>
        <dbReference type="SAM" id="MobiDB-lite"/>
    </source>
</evidence>
<dbReference type="InterPro" id="IPR008271">
    <property type="entry name" value="Ser/Thr_kinase_AS"/>
</dbReference>
<evidence type="ECO:0000256" key="6">
    <source>
        <dbReference type="ARBA" id="ARBA00022679"/>
    </source>
</evidence>
<dbReference type="InterPro" id="IPR011009">
    <property type="entry name" value="Kinase-like_dom_sf"/>
</dbReference>
<dbReference type="PROSITE" id="PS00107">
    <property type="entry name" value="PROTEIN_KINASE_ATP"/>
    <property type="match status" value="1"/>
</dbReference>
<dbReference type="GO" id="GO:0030447">
    <property type="term" value="P:filamentous growth"/>
    <property type="evidence" value="ECO:0007669"/>
    <property type="project" value="UniProtKB-ARBA"/>
</dbReference>
<feature type="region of interest" description="Disordered" evidence="17">
    <location>
        <begin position="385"/>
        <end position="500"/>
    </location>
</feature>
<evidence type="ECO:0000256" key="13">
    <source>
        <dbReference type="ARBA" id="ARBA00048367"/>
    </source>
</evidence>
<keyword evidence="8" id="KW-0418">Kinase</keyword>
<dbReference type="PROSITE" id="PS50011">
    <property type="entry name" value="PROTEIN_KINASE_DOM"/>
    <property type="match status" value="1"/>
</dbReference>
<dbReference type="SMART" id="SM00220">
    <property type="entry name" value="S_TKc"/>
    <property type="match status" value="1"/>
</dbReference>
<dbReference type="GO" id="GO:0008353">
    <property type="term" value="F:RNA polymerase II CTD heptapeptide repeat kinase activity"/>
    <property type="evidence" value="ECO:0007669"/>
    <property type="project" value="UniProtKB-EC"/>
</dbReference>
<protein>
    <recommendedName>
        <fullName evidence="11">Serine/threonine-protein kinase BUR1</fullName>
        <ecNumber evidence="4">2.7.11.22</ecNumber>
        <ecNumber evidence="3">2.7.11.23</ecNumber>
    </recommendedName>
    <alternativeName>
        <fullName evidence="15">Serine/threonine-protein kinase bur1</fullName>
    </alternativeName>
</protein>
<dbReference type="PANTHER" id="PTHR24056:SF233">
    <property type="entry name" value="CYCLIN-DEPENDENT KINASE 9"/>
    <property type="match status" value="1"/>
</dbReference>
<evidence type="ECO:0000256" key="16">
    <source>
        <dbReference type="PROSITE-ProRule" id="PRU10141"/>
    </source>
</evidence>
<organism evidence="19 20">
    <name type="scientific">Diutina rugosa</name>
    <name type="common">Yeast</name>
    <name type="synonym">Candida rugosa</name>
    <dbReference type="NCBI Taxonomy" id="5481"/>
    <lineage>
        <taxon>Eukaryota</taxon>
        <taxon>Fungi</taxon>
        <taxon>Dikarya</taxon>
        <taxon>Ascomycota</taxon>
        <taxon>Saccharomycotina</taxon>
        <taxon>Pichiomycetes</taxon>
        <taxon>Debaryomycetaceae</taxon>
        <taxon>Diutina</taxon>
    </lineage>
</organism>
<evidence type="ECO:0000256" key="9">
    <source>
        <dbReference type="ARBA" id="ARBA00022840"/>
    </source>
</evidence>
<dbReference type="RefSeq" id="XP_034013742.1">
    <property type="nucleotide sequence ID" value="XM_034154009.1"/>
</dbReference>
<keyword evidence="9 16" id="KW-0067">ATP-binding</keyword>
<comment type="subcellular location">
    <subcellularLocation>
        <location evidence="1">Nucleus</location>
    </subcellularLocation>
</comment>
<dbReference type="OrthoDB" id="28397at2759"/>
<feature type="binding site" evidence="16">
    <location>
        <position position="52"/>
    </location>
    <ligand>
        <name>ATP</name>
        <dbReference type="ChEBI" id="CHEBI:30616"/>
    </ligand>
</feature>
<dbReference type="InterPro" id="IPR000719">
    <property type="entry name" value="Prot_kinase_dom"/>
</dbReference>
<evidence type="ECO:0000256" key="15">
    <source>
        <dbReference type="ARBA" id="ARBA00073250"/>
    </source>
</evidence>
<dbReference type="GeneID" id="54780116"/>
<comment type="catalytic activity">
    <reaction evidence="14">
        <text>[DNA-directed RNA polymerase] + ATP = phospho-[DNA-directed RNA polymerase] + ADP + H(+)</text>
        <dbReference type="Rhea" id="RHEA:10216"/>
        <dbReference type="Rhea" id="RHEA-COMP:11321"/>
        <dbReference type="Rhea" id="RHEA-COMP:11322"/>
        <dbReference type="ChEBI" id="CHEBI:15378"/>
        <dbReference type="ChEBI" id="CHEBI:30616"/>
        <dbReference type="ChEBI" id="CHEBI:43176"/>
        <dbReference type="ChEBI" id="CHEBI:68546"/>
        <dbReference type="ChEBI" id="CHEBI:456216"/>
        <dbReference type="EC" id="2.7.11.23"/>
    </reaction>
</comment>